<organism evidence="4">
    <name type="scientific">Trepomonas sp. PC1</name>
    <dbReference type="NCBI Taxonomy" id="1076344"/>
    <lineage>
        <taxon>Eukaryota</taxon>
        <taxon>Metamonada</taxon>
        <taxon>Diplomonadida</taxon>
        <taxon>Hexamitidae</taxon>
        <taxon>Hexamitinae</taxon>
        <taxon>Trepomonas</taxon>
    </lineage>
</organism>
<sequence>EIQEKLTSTKEQPSDGKIVREYQKSNYRADDPETTMWKDIFDKKFTGTIANDIYEAKVKVENLRTEIQIQEQNAIKFTKKEEEASSSVSGFSDLDDDEQLMVNALRQKKLDQIEEFNKATKFGQLKEINRQTYTSEVQQKCHTIIHISSDHLPDCKHVNHALAQLAEKFPTVKFCKINYLQAAEGFPESMCPTIIVYSCGEIVGKFTGIMELGGRQFTTDELEWKLAELRIVTTELESNPAPRQKIDDWVKDQM</sequence>
<dbReference type="EMBL" id="GDID01005210">
    <property type="protein sequence ID" value="JAP91396.1"/>
    <property type="molecule type" value="Transcribed_RNA"/>
</dbReference>
<feature type="domain" description="Phosducin" evidence="3">
    <location>
        <begin position="67"/>
        <end position="231"/>
    </location>
</feature>
<dbReference type="GO" id="GO:0005737">
    <property type="term" value="C:cytoplasm"/>
    <property type="evidence" value="ECO:0007669"/>
    <property type="project" value="TreeGrafter"/>
</dbReference>
<dbReference type="AlphaFoldDB" id="A0A146K708"/>
<dbReference type="Gene3D" id="3.40.30.10">
    <property type="entry name" value="Glutaredoxin"/>
    <property type="match status" value="1"/>
</dbReference>
<proteinExistence type="inferred from homology"/>
<keyword evidence="2" id="KW-0175">Coiled coil</keyword>
<evidence type="ECO:0000256" key="1">
    <source>
        <dbReference type="ARBA" id="ARBA00009686"/>
    </source>
</evidence>
<dbReference type="SUPFAM" id="SSF52833">
    <property type="entry name" value="Thioredoxin-like"/>
    <property type="match status" value="1"/>
</dbReference>
<evidence type="ECO:0000313" key="4">
    <source>
        <dbReference type="EMBL" id="JAP91396.1"/>
    </source>
</evidence>
<feature type="coiled-coil region" evidence="2">
    <location>
        <begin position="53"/>
        <end position="80"/>
    </location>
</feature>
<accession>A0A146K708</accession>
<evidence type="ECO:0000259" key="3">
    <source>
        <dbReference type="Pfam" id="PF02114"/>
    </source>
</evidence>
<dbReference type="InterPro" id="IPR036249">
    <property type="entry name" value="Thioredoxin-like_sf"/>
</dbReference>
<dbReference type="PANTHER" id="PTHR45809">
    <property type="entry name" value="VIRAL IAP-ASSOCIATED FACTOR HOMOLOG"/>
    <property type="match status" value="1"/>
</dbReference>
<protein>
    <submittedName>
        <fullName evidence="4">Phosducin-like family protein</fullName>
    </submittedName>
</protein>
<dbReference type="GO" id="GO:0006457">
    <property type="term" value="P:protein folding"/>
    <property type="evidence" value="ECO:0007669"/>
    <property type="project" value="TreeGrafter"/>
</dbReference>
<name>A0A146K708_9EUKA</name>
<dbReference type="PANTHER" id="PTHR45809:SF3">
    <property type="entry name" value="VIRAL IAP-ASSOCIATED FACTOR HOMOLOG"/>
    <property type="match status" value="1"/>
</dbReference>
<dbReference type="InterPro" id="IPR024253">
    <property type="entry name" value="Phosducin_thioredoxin-like_dom"/>
</dbReference>
<reference evidence="4" key="1">
    <citation type="submission" date="2015-07" db="EMBL/GenBank/DDBJ databases">
        <title>Adaptation to a free-living lifestyle via gene acquisitions in the diplomonad Trepomonas sp. PC1.</title>
        <authorList>
            <person name="Xu F."/>
            <person name="Jerlstrom-Hultqvist J."/>
            <person name="Kolisko M."/>
            <person name="Simpson A.G.B."/>
            <person name="Roger A.J."/>
            <person name="Svard S.G."/>
            <person name="Andersson J.O."/>
        </authorList>
    </citation>
    <scope>NUCLEOTIDE SEQUENCE</scope>
    <source>
        <strain evidence="4">PC1</strain>
    </source>
</reference>
<dbReference type="InterPro" id="IPR051498">
    <property type="entry name" value="Phosducin-like_chap/apop_reg"/>
</dbReference>
<gene>
    <name evidence="4" type="ORF">TPC1_17010</name>
</gene>
<comment type="similarity">
    <text evidence="1">Belongs to the phosducin family.</text>
</comment>
<dbReference type="Pfam" id="PF02114">
    <property type="entry name" value="Phosducin"/>
    <property type="match status" value="1"/>
</dbReference>
<evidence type="ECO:0000256" key="2">
    <source>
        <dbReference type="SAM" id="Coils"/>
    </source>
</evidence>
<feature type="non-terminal residue" evidence="4">
    <location>
        <position position="1"/>
    </location>
</feature>